<feature type="chain" id="PRO_5039031845" description="Tat pathway signal sequence domain protein" evidence="1">
    <location>
        <begin position="20"/>
        <end position="375"/>
    </location>
</feature>
<gene>
    <name evidence="2" type="ORF">ERS852514_00944</name>
</gene>
<protein>
    <recommendedName>
        <fullName evidence="4">Tat pathway signal sequence domain protein</fullName>
    </recommendedName>
</protein>
<sequence>MLSRRRFLQLVASSIVALAARPKEVFASTGNIDGEQIQFTSEIAQELADKYIKGLLGSSYTPSDPIPFVDVDGSPLGYIVPVVTFNRAAGYLVLDASDDEILTGYRFGDGLVSPMDRGGDLGVESYSFNNPVVMINPFEFGVQSLDGSITTNCGRTIPAVSIEGRPVVLSNKPSSWNDVVIYATQMQDYTVSGFRSISQFMSYDESEIKRLTAHYACMVTAFSNVAELYGIANLYSDPSQYMQIWNYTNTHALSAEEQTVPGVVLGGTPISTCATGFTNYCASRGSALIARTVSSPAIASIQNEINSNRPNVLHASLYNGSAHSVTAEAYATLTGKKTGETRQMIGIADGWNSSLSFLKYDQSYYAWTYGTTFSK</sequence>
<accession>A0A174K0D7</accession>
<dbReference type="PROSITE" id="PS51318">
    <property type="entry name" value="TAT"/>
    <property type="match status" value="1"/>
</dbReference>
<evidence type="ECO:0000313" key="3">
    <source>
        <dbReference type="Proteomes" id="UP000095454"/>
    </source>
</evidence>
<feature type="signal peptide" evidence="1">
    <location>
        <begin position="1"/>
        <end position="19"/>
    </location>
</feature>
<dbReference type="EMBL" id="CZAQ01000012">
    <property type="protein sequence ID" value="CUP05553.1"/>
    <property type="molecule type" value="Genomic_DNA"/>
</dbReference>
<proteinExistence type="predicted"/>
<evidence type="ECO:0000313" key="2">
    <source>
        <dbReference type="EMBL" id="CUP05553.1"/>
    </source>
</evidence>
<dbReference type="Proteomes" id="UP000095454">
    <property type="component" value="Unassembled WGS sequence"/>
</dbReference>
<name>A0A174K0D7_9ACTN</name>
<dbReference type="AlphaFoldDB" id="A0A174K0D7"/>
<organism evidence="2 3">
    <name type="scientific">Collinsella aerofaciens</name>
    <dbReference type="NCBI Taxonomy" id="74426"/>
    <lineage>
        <taxon>Bacteria</taxon>
        <taxon>Bacillati</taxon>
        <taxon>Actinomycetota</taxon>
        <taxon>Coriobacteriia</taxon>
        <taxon>Coriobacteriales</taxon>
        <taxon>Coriobacteriaceae</taxon>
        <taxon>Collinsella</taxon>
    </lineage>
</organism>
<dbReference type="RefSeq" id="WP_147344724.1">
    <property type="nucleotide sequence ID" value="NZ_CABIXX010000012.1"/>
</dbReference>
<evidence type="ECO:0008006" key="4">
    <source>
        <dbReference type="Google" id="ProtNLM"/>
    </source>
</evidence>
<keyword evidence="1" id="KW-0732">Signal</keyword>
<reference evidence="2 3" key="1">
    <citation type="submission" date="2015-09" db="EMBL/GenBank/DDBJ databases">
        <authorList>
            <consortium name="Pathogen Informatics"/>
        </authorList>
    </citation>
    <scope>NUCLEOTIDE SEQUENCE [LARGE SCALE GENOMIC DNA]</scope>
    <source>
        <strain evidence="2 3">2789STDY5834902</strain>
    </source>
</reference>
<evidence type="ECO:0000256" key="1">
    <source>
        <dbReference type="SAM" id="SignalP"/>
    </source>
</evidence>
<dbReference type="InterPro" id="IPR006311">
    <property type="entry name" value="TAT_signal"/>
</dbReference>